<keyword evidence="3" id="KW-1185">Reference proteome</keyword>
<feature type="region of interest" description="Disordered" evidence="1">
    <location>
        <begin position="1"/>
        <end position="27"/>
    </location>
</feature>
<evidence type="ECO:0000256" key="1">
    <source>
        <dbReference type="SAM" id="MobiDB-lite"/>
    </source>
</evidence>
<name>A0ABP8XL13_9PSEU</name>
<dbReference type="Proteomes" id="UP001500325">
    <property type="component" value="Unassembled WGS sequence"/>
</dbReference>
<dbReference type="EMBL" id="BAABIC010000029">
    <property type="protein sequence ID" value="GAA4710348.1"/>
    <property type="molecule type" value="Genomic_DNA"/>
</dbReference>
<proteinExistence type="predicted"/>
<evidence type="ECO:0000313" key="3">
    <source>
        <dbReference type="Proteomes" id="UP001500325"/>
    </source>
</evidence>
<accession>A0ABP8XL13</accession>
<organism evidence="2 3">
    <name type="scientific">Pseudonocardia yuanmonensis</name>
    <dbReference type="NCBI Taxonomy" id="1095914"/>
    <lineage>
        <taxon>Bacteria</taxon>
        <taxon>Bacillati</taxon>
        <taxon>Actinomycetota</taxon>
        <taxon>Actinomycetes</taxon>
        <taxon>Pseudonocardiales</taxon>
        <taxon>Pseudonocardiaceae</taxon>
        <taxon>Pseudonocardia</taxon>
    </lineage>
</organism>
<feature type="region of interest" description="Disordered" evidence="1">
    <location>
        <begin position="46"/>
        <end position="67"/>
    </location>
</feature>
<gene>
    <name evidence="2" type="ORF">GCM10023215_60180</name>
</gene>
<protein>
    <submittedName>
        <fullName evidence="2">Uncharacterized protein</fullName>
    </submittedName>
</protein>
<sequence length="67" mass="6582">MGVLGELFPGPKISDEAGESGTGETFRLGPIDLENGVVHVVRAGGAEDAGTAVEGVPTDTAADGDGD</sequence>
<reference evidence="3" key="1">
    <citation type="journal article" date="2019" name="Int. J. Syst. Evol. Microbiol.">
        <title>The Global Catalogue of Microorganisms (GCM) 10K type strain sequencing project: providing services to taxonomists for standard genome sequencing and annotation.</title>
        <authorList>
            <consortium name="The Broad Institute Genomics Platform"/>
            <consortium name="The Broad Institute Genome Sequencing Center for Infectious Disease"/>
            <person name="Wu L."/>
            <person name="Ma J."/>
        </authorList>
    </citation>
    <scope>NUCLEOTIDE SEQUENCE [LARGE SCALE GENOMIC DNA]</scope>
    <source>
        <strain evidence="3">JCM 18055</strain>
    </source>
</reference>
<comment type="caution">
    <text evidence="2">The sequence shown here is derived from an EMBL/GenBank/DDBJ whole genome shotgun (WGS) entry which is preliminary data.</text>
</comment>
<evidence type="ECO:0000313" key="2">
    <source>
        <dbReference type="EMBL" id="GAA4710348.1"/>
    </source>
</evidence>
<dbReference type="RefSeq" id="WP_345384170.1">
    <property type="nucleotide sequence ID" value="NZ_BAABIC010000029.1"/>
</dbReference>